<dbReference type="CDD" id="cd00051">
    <property type="entry name" value="EFh"/>
    <property type="match status" value="1"/>
</dbReference>
<gene>
    <name evidence="5" type="ORF">CYCCA115_LOCUS11308</name>
</gene>
<feature type="region of interest" description="Disordered" evidence="3">
    <location>
        <begin position="968"/>
        <end position="990"/>
    </location>
</feature>
<reference evidence="5" key="1">
    <citation type="submission" date="2023-08" db="EMBL/GenBank/DDBJ databases">
        <authorList>
            <person name="Audoor S."/>
            <person name="Bilcke G."/>
        </authorList>
    </citation>
    <scope>NUCLEOTIDE SEQUENCE</scope>
</reference>
<feature type="region of interest" description="Disordered" evidence="3">
    <location>
        <begin position="38"/>
        <end position="130"/>
    </location>
</feature>
<dbReference type="PROSITE" id="PS00018">
    <property type="entry name" value="EF_HAND_1"/>
    <property type="match status" value="2"/>
</dbReference>
<feature type="region of interest" description="Disordered" evidence="3">
    <location>
        <begin position="620"/>
        <end position="698"/>
    </location>
</feature>
<dbReference type="SMART" id="SM00054">
    <property type="entry name" value="EFh"/>
    <property type="match status" value="2"/>
</dbReference>
<evidence type="ECO:0000256" key="3">
    <source>
        <dbReference type="SAM" id="MobiDB-lite"/>
    </source>
</evidence>
<feature type="domain" description="EF-hand" evidence="4">
    <location>
        <begin position="1030"/>
        <end position="1065"/>
    </location>
</feature>
<dbReference type="Gene3D" id="1.10.238.10">
    <property type="entry name" value="EF-hand"/>
    <property type="match status" value="1"/>
</dbReference>
<organism evidence="5 6">
    <name type="scientific">Cylindrotheca closterium</name>
    <dbReference type="NCBI Taxonomy" id="2856"/>
    <lineage>
        <taxon>Eukaryota</taxon>
        <taxon>Sar</taxon>
        <taxon>Stramenopiles</taxon>
        <taxon>Ochrophyta</taxon>
        <taxon>Bacillariophyta</taxon>
        <taxon>Bacillariophyceae</taxon>
        <taxon>Bacillariophycidae</taxon>
        <taxon>Bacillariales</taxon>
        <taxon>Bacillariaceae</taxon>
        <taxon>Cylindrotheca</taxon>
    </lineage>
</organism>
<name>A0AAD2FNV1_9STRA</name>
<evidence type="ECO:0000313" key="5">
    <source>
        <dbReference type="EMBL" id="CAJ1947787.1"/>
    </source>
</evidence>
<feature type="region of interest" description="Disordered" evidence="3">
    <location>
        <begin position="431"/>
        <end position="593"/>
    </location>
</feature>
<feature type="compositionally biased region" description="Acidic residues" evidence="3">
    <location>
        <begin position="662"/>
        <end position="679"/>
    </location>
</feature>
<dbReference type="GO" id="GO:0005509">
    <property type="term" value="F:calcium ion binding"/>
    <property type="evidence" value="ECO:0007669"/>
    <property type="project" value="InterPro"/>
</dbReference>
<dbReference type="EMBL" id="CAKOGP040001736">
    <property type="protein sequence ID" value="CAJ1947787.1"/>
    <property type="molecule type" value="Genomic_DNA"/>
</dbReference>
<feature type="compositionally biased region" description="Polar residues" evidence="3">
    <location>
        <begin position="74"/>
        <end position="85"/>
    </location>
</feature>
<dbReference type="InterPro" id="IPR011992">
    <property type="entry name" value="EF-hand-dom_pair"/>
</dbReference>
<evidence type="ECO:0000256" key="2">
    <source>
        <dbReference type="SAM" id="Coils"/>
    </source>
</evidence>
<dbReference type="SUPFAM" id="SSF47473">
    <property type="entry name" value="EF-hand"/>
    <property type="match status" value="1"/>
</dbReference>
<feature type="compositionally biased region" description="Polar residues" evidence="3">
    <location>
        <begin position="48"/>
        <end position="67"/>
    </location>
</feature>
<feature type="compositionally biased region" description="Polar residues" evidence="3">
    <location>
        <begin position="252"/>
        <end position="277"/>
    </location>
</feature>
<feature type="compositionally biased region" description="Low complexity" evidence="3">
    <location>
        <begin position="200"/>
        <end position="243"/>
    </location>
</feature>
<dbReference type="AlphaFoldDB" id="A0AAD2FNV1"/>
<feature type="compositionally biased region" description="Acidic residues" evidence="3">
    <location>
        <begin position="972"/>
        <end position="990"/>
    </location>
</feature>
<evidence type="ECO:0000313" key="6">
    <source>
        <dbReference type="Proteomes" id="UP001295423"/>
    </source>
</evidence>
<feature type="compositionally biased region" description="Polar residues" evidence="3">
    <location>
        <begin position="333"/>
        <end position="356"/>
    </location>
</feature>
<feature type="compositionally biased region" description="Low complexity" evidence="3">
    <location>
        <begin position="278"/>
        <end position="289"/>
    </location>
</feature>
<dbReference type="Proteomes" id="UP001295423">
    <property type="component" value="Unassembled WGS sequence"/>
</dbReference>
<feature type="compositionally biased region" description="Basic and acidic residues" evidence="3">
    <location>
        <begin position="361"/>
        <end position="372"/>
    </location>
</feature>
<feature type="region of interest" description="Disordered" evidence="3">
    <location>
        <begin position="176"/>
        <end position="414"/>
    </location>
</feature>
<feature type="compositionally biased region" description="Basic and acidic residues" evidence="3">
    <location>
        <begin position="111"/>
        <end position="121"/>
    </location>
</feature>
<feature type="compositionally biased region" description="Basic and acidic residues" evidence="3">
    <location>
        <begin position="470"/>
        <end position="485"/>
    </location>
</feature>
<comment type="caution">
    <text evidence="5">The sequence shown here is derived from an EMBL/GenBank/DDBJ whole genome shotgun (WGS) entry which is preliminary data.</text>
</comment>
<feature type="region of interest" description="Disordered" evidence="3">
    <location>
        <begin position="1"/>
        <end position="21"/>
    </location>
</feature>
<dbReference type="PROSITE" id="PS50222">
    <property type="entry name" value="EF_HAND_2"/>
    <property type="match status" value="2"/>
</dbReference>
<feature type="compositionally biased region" description="Low complexity" evidence="3">
    <location>
        <begin position="393"/>
        <end position="407"/>
    </location>
</feature>
<evidence type="ECO:0000259" key="4">
    <source>
        <dbReference type="PROSITE" id="PS50222"/>
    </source>
</evidence>
<sequence>MMISCDQSHESDTPSSLPLHISLDSVKNSGLWKTHSNLEDEGAENEPTESSTGSFNGSERLTPQTPSNEEKSDTFTIPRSNSGNNIKRIREQRQRRRASVGGEVDGALNHGPRDVLPEKQPDPLPLSGSSIQRIRAYRNQRTASIGEGLDGSSSHSKGPAITWRRQHTKRLHSLAENNEMEENPLLSPTHNRIHITRKYSSGTSTRTLTRGSSGTSTRTLTRGSSGGSSSRTLTRGSSGTSSRGLERDSNGSKRSLMQNRQTQSMRSLNWTRNCGTASRSSRNLTRNTSGGTAARIRDQRSLSQSEHGGGNRSRTPTRNASGGTAARIRDQRSLSQSEHGGGNRSRTPTRNVSGGTAAQIREQRSLSKSEHGRGRRRMPVGLSEHLKADDRSASGISTSSSISGASIDNLPANSNVKGTTLELLALIKKRRRARAKPGDGTSSERLSLSPIPARRAKPGRRRSSSFSPNEARKRLDEKKIDETTSREPFSPGSVGNRKQLGKSFRAPFSPDSAARRKRLENLGEKISQGPFSPGSVGSRKRLGKPEEKASRSPFSPNSAARRKRLSNLEEKIAQVPFSPSSVGRRKRFGTKKLGSVRTMPLPVENQASLAEGADLLHHSSHSIPEKAASRRVPLPSSSHDSLGSHGTLDTNESGLASFNSFQDDEGDALSDLESDEESYESPKGVMGFPHSSQDKTTTQEIDSVHQEKLKQMRAEMEALQKQLGKMEEDKASAIQVLRDDVDTRKAKMMQNAKKKIHSHLESEMELKIYTMEVEHSRLEKMKEVMEKGKGELREKIAQVQCDTRELMQENKRLDAENKEIHRMYTHLSKWIVKKKEQNKKLEMAEEKLKKIYSGSLALIVEEKLSNLFRRCIYRVAQGVNSCEGFDFELNEDVWDMIKEVEAECDKEVIDLHDVDEWEDDLAENETPLVGMRISAGLDDDDDKDLTMSIRTRSTIGSFDLSKRSRKDSFYRDDDDSISEEEDDYSESEREADEEFEEDLERLNDSVAFYENVLAEVSVNLDATQMNTLHENKDMLVSIFKFMDADGSGDIDLEEFKVGIELLNKRLPESSRFQDAEELFKLLDVDNSGSIDLEEFERVFDDD</sequence>
<proteinExistence type="predicted"/>
<feature type="compositionally biased region" description="Polar residues" evidence="3">
    <location>
        <begin position="301"/>
        <end position="322"/>
    </location>
</feature>
<accession>A0AAD2FNV1</accession>
<dbReference type="InterPro" id="IPR002048">
    <property type="entry name" value="EF_hand_dom"/>
</dbReference>
<evidence type="ECO:0000256" key="1">
    <source>
        <dbReference type="ARBA" id="ARBA00022837"/>
    </source>
</evidence>
<dbReference type="Pfam" id="PF13499">
    <property type="entry name" value="EF-hand_7"/>
    <property type="match status" value="1"/>
</dbReference>
<keyword evidence="2" id="KW-0175">Coiled coil</keyword>
<feature type="coiled-coil region" evidence="2">
    <location>
        <begin position="789"/>
        <end position="851"/>
    </location>
</feature>
<keyword evidence="1" id="KW-0106">Calcium</keyword>
<protein>
    <recommendedName>
        <fullName evidence="4">EF-hand domain-containing protein</fullName>
    </recommendedName>
</protein>
<keyword evidence="6" id="KW-1185">Reference proteome</keyword>
<feature type="compositionally biased region" description="Basic residues" evidence="3">
    <location>
        <begin position="454"/>
        <end position="463"/>
    </location>
</feature>
<feature type="compositionally biased region" description="Polar residues" evidence="3">
    <location>
        <begin position="647"/>
        <end position="661"/>
    </location>
</feature>
<dbReference type="InterPro" id="IPR018247">
    <property type="entry name" value="EF_Hand_1_Ca_BS"/>
</dbReference>
<feature type="coiled-coil region" evidence="2">
    <location>
        <begin position="702"/>
        <end position="736"/>
    </location>
</feature>
<feature type="domain" description="EF-hand" evidence="4">
    <location>
        <begin position="1070"/>
        <end position="1102"/>
    </location>
</feature>